<dbReference type="EMBL" id="JAQIFT010000016">
    <property type="protein sequence ID" value="MDA3730822.1"/>
    <property type="molecule type" value="Genomic_DNA"/>
</dbReference>
<dbReference type="RefSeq" id="WP_271011327.1">
    <property type="nucleotide sequence ID" value="NZ_JAQIFT010000016.1"/>
</dbReference>
<keyword evidence="1" id="KW-0812">Transmembrane</keyword>
<dbReference type="Pfam" id="PF17248">
    <property type="entry name" value="DUF5317"/>
    <property type="match status" value="1"/>
</dbReference>
<protein>
    <submittedName>
        <fullName evidence="2">DUF5317 family protein</fullName>
    </submittedName>
</protein>
<feature type="transmembrane region" description="Helical" evidence="1">
    <location>
        <begin position="79"/>
        <end position="100"/>
    </location>
</feature>
<proteinExistence type="predicted"/>
<keyword evidence="1" id="KW-0472">Membrane</keyword>
<evidence type="ECO:0000313" key="3">
    <source>
        <dbReference type="Proteomes" id="UP001169242"/>
    </source>
</evidence>
<comment type="caution">
    <text evidence="2">The sequence shown here is derived from an EMBL/GenBank/DDBJ whole genome shotgun (WGS) entry which is preliminary data.</text>
</comment>
<sequence length="189" mass="21593">MIETLLLTLFICHKKGYNLSYLWKEKVFYPLFVCETFYWVMQILIFNGNYAFLSFAALFKSLYLCSTLFIVYKYELYKYAIIGSGCVILGGWCNDIAIWANDGKMPVFPSLSYWTGYATPEMFGIADQLHSLGNGSTHLKFLTDFIDLGYSVLSIGDVLIRVLPFIIIYQALKSASTQSLYTSTIKEDL</sequence>
<keyword evidence="1" id="KW-1133">Transmembrane helix</keyword>
<accession>A0AA42DKQ2</accession>
<reference evidence="2" key="1">
    <citation type="journal article" date="2023" name="Int. J. Syst. Evol. Microbiol.">
        <title>&lt;i&gt;Holtiella tumoricola&lt;/i&gt; gen. nov. sp. nov., isolated from a human clinical sample.</title>
        <authorList>
            <person name="Allen-Vercoe E."/>
            <person name="Daigneault M.C."/>
            <person name="Vancuren S.J."/>
            <person name="Cochrane K."/>
            <person name="O'Neal L.L."/>
            <person name="Sankaranarayanan K."/>
            <person name="Lawson P.A."/>
        </authorList>
    </citation>
    <scope>NUCLEOTIDE SEQUENCE</scope>
    <source>
        <strain evidence="2">CC70A</strain>
    </source>
</reference>
<feature type="transmembrane region" description="Helical" evidence="1">
    <location>
        <begin position="148"/>
        <end position="169"/>
    </location>
</feature>
<dbReference type="Proteomes" id="UP001169242">
    <property type="component" value="Unassembled WGS sequence"/>
</dbReference>
<feature type="transmembrane region" description="Helical" evidence="1">
    <location>
        <begin position="52"/>
        <end position="72"/>
    </location>
</feature>
<dbReference type="InterPro" id="IPR035168">
    <property type="entry name" value="DUF5317"/>
</dbReference>
<evidence type="ECO:0000313" key="2">
    <source>
        <dbReference type="EMBL" id="MDA3730822.1"/>
    </source>
</evidence>
<evidence type="ECO:0000256" key="1">
    <source>
        <dbReference type="SAM" id="Phobius"/>
    </source>
</evidence>
<name>A0AA42DKQ2_9FIRM</name>
<feature type="transmembrane region" description="Helical" evidence="1">
    <location>
        <begin position="27"/>
        <end position="46"/>
    </location>
</feature>
<organism evidence="2 3">
    <name type="scientific">Holtiella tumoricola</name>
    <dbReference type="NCBI Taxonomy" id="3018743"/>
    <lineage>
        <taxon>Bacteria</taxon>
        <taxon>Bacillati</taxon>
        <taxon>Bacillota</taxon>
        <taxon>Clostridia</taxon>
        <taxon>Lachnospirales</taxon>
        <taxon>Cellulosilyticaceae</taxon>
        <taxon>Holtiella</taxon>
    </lineage>
</organism>
<dbReference type="AlphaFoldDB" id="A0AA42DKQ2"/>
<keyword evidence="3" id="KW-1185">Reference proteome</keyword>
<gene>
    <name evidence="2" type="ORF">PBV87_04830</name>
</gene>